<dbReference type="EMBL" id="HM071004">
    <property type="protein sequence ID" value="ADI59524.1"/>
    <property type="molecule type" value="Genomic_DNA"/>
</dbReference>
<evidence type="ECO:0000313" key="5">
    <source>
        <dbReference type="EMBL" id="ADI59524.1"/>
    </source>
</evidence>
<dbReference type="PDBsum" id="4YUF"/>
<dbReference type="PANTHER" id="PTHR34069">
    <property type="entry name" value="3-OXOACYL-[ACYL-CARRIER-PROTEIN] SYNTHASE 3"/>
    <property type="match status" value="1"/>
</dbReference>
<accession>D7RK32</accession>
<feature type="domain" description="Beta-ketoacyl-[acyl-carrier-protein] synthase III N-terminal" evidence="4">
    <location>
        <begin position="117"/>
        <end position="193"/>
    </location>
</feature>
<evidence type="ECO:0007829" key="8">
    <source>
        <dbReference type="PDB" id="4YUC"/>
    </source>
</evidence>
<proteinExistence type="evidence at protein level"/>
<gene>
    <name evidence="5" type="primary">corB</name>
    <name evidence="6" type="ORF">EJ065_3166</name>
</gene>
<keyword evidence="2" id="KW-0012">Acyltransferase</keyword>
<protein>
    <submittedName>
        <fullName evidence="6">3-oxoacyl-(Acyl-carrier-protein) synthase III</fullName>
    </submittedName>
    <submittedName>
        <fullName evidence="5">CorB</fullName>
    </submittedName>
</protein>
<feature type="domain" description="Beta-ketoacyl-[acyl-carrier-protein] synthase III C-terminal" evidence="3">
    <location>
        <begin position="253"/>
        <end position="334"/>
    </location>
</feature>
<reference evidence="6 7" key="3">
    <citation type="submission" date="2018-12" db="EMBL/GenBank/DDBJ databases">
        <title>Complete Genome Sequence of the Corallopyronin A producing Myxobacterium Corallococcus coralloides B035.</title>
        <authorList>
            <person name="Bouhired S.M."/>
            <person name="Rupp O."/>
            <person name="Blom J."/>
            <person name="Schaeberle T.F."/>
            <person name="Kehraus S."/>
            <person name="Schiefer A."/>
            <person name="Pfarr K."/>
            <person name="Goesmann A."/>
            <person name="Hoerauf A."/>
            <person name="Koenig G.M."/>
        </authorList>
    </citation>
    <scope>NUCLEOTIDE SEQUENCE [LARGE SCALE GENOMIC DNA]</scope>
    <source>
        <strain evidence="6 7">B035</strain>
    </source>
</reference>
<evidence type="ECO:0000259" key="4">
    <source>
        <dbReference type="Pfam" id="PF08545"/>
    </source>
</evidence>
<dbReference type="CDD" id="cd00830">
    <property type="entry name" value="KAS_III"/>
    <property type="match status" value="1"/>
</dbReference>
<sequence>MNQGGVFPLPFKIAGLGRYVPADVVLSSDLEKKYDLPPGWCVEKQGIRERRWVKDETASFMGAEAAKEAVRDAGLKLEDIDLIINASGSPEQAVPDGGPLVQRELGLGRSGVPSITVNASCLSFFVALDVAANYLNMRRYKRILIVSSDISSVALDFRKPENFTLFGDAAAAAVVTLPEPGEKSCIHASQVRTYGYGAEFSMVPGGGSRRHPNGKNTTPEDNYLHMNGAELLKIGFEYLPRFNEALWKQCPDITIKDCRYVIPHQPSRVVLDYLSLTYPDDKLVRIIDRFANCIGASMPMALYEAVKVGGLRRGERGVLTGTGSGVSFVGMVFTY</sequence>
<keyword evidence="8 9" id="KW-0002">3D-structure</keyword>
<dbReference type="InterPro" id="IPR016039">
    <property type="entry name" value="Thiolase-like"/>
</dbReference>
<name>D7RK32_CORCK</name>
<dbReference type="Proteomes" id="UP000288758">
    <property type="component" value="Chromosome"/>
</dbReference>
<dbReference type="Pfam" id="PF08541">
    <property type="entry name" value="ACP_syn_III_C"/>
    <property type="match status" value="1"/>
</dbReference>
<reference evidence="8 9" key="2">
    <citation type="journal article" date="2015" name="Chem. Sci.">
        <title>Structural basis of head to head polyketide fusion by CorB.</title>
        <authorList>
            <person name="Zocher G."/>
            <person name="Vilstrup J."/>
            <person name="Heine D."/>
            <person name="Hallab A."/>
            <person name="Goralski E."/>
            <person name="Hertweck C."/>
            <person name="Stahl M."/>
            <person name="Schaberle T.F."/>
            <person name="Stehle T."/>
        </authorList>
    </citation>
    <scope>X-RAY CRYSTALLOGRAPHY (1.31 ANGSTROMS)</scope>
    <scope>SULFINATION AT CYS-121</scope>
</reference>
<dbReference type="PDB" id="4YUF">
    <property type="method" value="X-ray"/>
    <property type="resolution" value="1.54 A"/>
    <property type="chains" value="A=1-335"/>
</dbReference>
<evidence type="ECO:0000259" key="3">
    <source>
        <dbReference type="Pfam" id="PF08541"/>
    </source>
</evidence>
<dbReference type="AlphaFoldDB" id="D7RK32"/>
<evidence type="ECO:0000256" key="1">
    <source>
        <dbReference type="ARBA" id="ARBA00022679"/>
    </source>
</evidence>
<dbReference type="InterPro" id="IPR013751">
    <property type="entry name" value="ACP_syn_III_N"/>
</dbReference>
<reference evidence="5" key="1">
    <citation type="journal article" date="2010" name="ChemBioChem">
        <title>Biosynthesis of the myxobacterial antibiotic corallopyronin A.</title>
        <authorList>
            <person name="Erol O."/>
            <person name="Schaberle T.F."/>
            <person name="Schmitz A."/>
            <person name="Rachid S."/>
            <person name="Gurgui C."/>
            <person name="El Omari M."/>
            <person name="Lohr F."/>
            <person name="Kehraus S."/>
            <person name="Piel J."/>
            <person name="Muller R."/>
            <person name="Konig G.M."/>
        </authorList>
    </citation>
    <scope>NUCLEOTIDE SEQUENCE</scope>
    <source>
        <strain evidence="5">B035</strain>
    </source>
</reference>
<dbReference type="PDB" id="5C1J">
    <property type="method" value="X-ray"/>
    <property type="resolution" value="1.70 A"/>
    <property type="chains" value="A=1-335"/>
</dbReference>
<dbReference type="GO" id="GO:0004315">
    <property type="term" value="F:3-oxoacyl-[acyl-carrier-protein] synthase activity"/>
    <property type="evidence" value="ECO:0007669"/>
    <property type="project" value="InterPro"/>
</dbReference>
<evidence type="ECO:0000313" key="6">
    <source>
        <dbReference type="EMBL" id="QAT84732.1"/>
    </source>
</evidence>
<dbReference type="InterPro" id="IPR013747">
    <property type="entry name" value="ACP_syn_III_C"/>
</dbReference>
<dbReference type="BioCyc" id="MetaCyc:MONOMER-124383"/>
<dbReference type="GO" id="GO:0006633">
    <property type="term" value="P:fatty acid biosynthetic process"/>
    <property type="evidence" value="ECO:0007669"/>
    <property type="project" value="InterPro"/>
</dbReference>
<dbReference type="PDBsum" id="4YUC"/>
<organism evidence="5">
    <name type="scientific">Corallococcus coralloides</name>
    <name type="common">Myxococcus coralloides</name>
    <dbReference type="NCBI Taxonomy" id="184914"/>
    <lineage>
        <taxon>Bacteria</taxon>
        <taxon>Pseudomonadati</taxon>
        <taxon>Myxococcota</taxon>
        <taxon>Myxococcia</taxon>
        <taxon>Myxococcales</taxon>
        <taxon>Cystobacterineae</taxon>
        <taxon>Myxococcaceae</taxon>
        <taxon>Corallococcus</taxon>
    </lineage>
</organism>
<dbReference type="Gene3D" id="3.40.47.10">
    <property type="match status" value="2"/>
</dbReference>
<dbReference type="PDBsum" id="5C1J"/>
<dbReference type="RefSeq" id="WP_164933227.1">
    <property type="nucleotide sequence ID" value="NZ_CP034669.1"/>
</dbReference>
<dbReference type="GO" id="GO:0044550">
    <property type="term" value="P:secondary metabolite biosynthetic process"/>
    <property type="evidence" value="ECO:0007669"/>
    <property type="project" value="TreeGrafter"/>
</dbReference>
<dbReference type="Pfam" id="PF08545">
    <property type="entry name" value="ACP_syn_III"/>
    <property type="match status" value="1"/>
</dbReference>
<dbReference type="SMR" id="D7RK32"/>
<evidence type="ECO:0000313" key="7">
    <source>
        <dbReference type="Proteomes" id="UP000288758"/>
    </source>
</evidence>
<dbReference type="PDB" id="4YUC">
    <property type="method" value="X-ray"/>
    <property type="resolution" value="1.31 A"/>
    <property type="chains" value="A=1-335"/>
</dbReference>
<dbReference type="PANTHER" id="PTHR34069:SF2">
    <property type="entry name" value="BETA-KETOACYL-[ACYL-CARRIER-PROTEIN] SYNTHASE III"/>
    <property type="match status" value="1"/>
</dbReference>
<feature type="modified residue" description="Cysteine sulfinic acid (-SO2H)" evidence="9">
    <location>
        <position position="121"/>
    </location>
</feature>
<dbReference type="SUPFAM" id="SSF53901">
    <property type="entry name" value="Thiolase-like"/>
    <property type="match status" value="1"/>
</dbReference>
<evidence type="ECO:0007829" key="9">
    <source>
        <dbReference type="PDB" id="4YUF"/>
    </source>
</evidence>
<evidence type="ECO:0000256" key="2">
    <source>
        <dbReference type="ARBA" id="ARBA00023315"/>
    </source>
</evidence>
<keyword evidence="1" id="KW-0808">Transferase</keyword>
<dbReference type="EMBL" id="CP034669">
    <property type="protein sequence ID" value="QAT84732.1"/>
    <property type="molecule type" value="Genomic_DNA"/>
</dbReference>